<dbReference type="InterPro" id="IPR036439">
    <property type="entry name" value="Dockerin_dom_sf"/>
</dbReference>
<feature type="domain" description="Dockerin" evidence="1">
    <location>
        <begin position="40"/>
        <end position="102"/>
    </location>
</feature>
<sequence>MEDLPEPYGKEFYAWFWKVLAADGHGGSTWSSGVFGFSVQWYGCGDPNGDERVSVSDAIYLVDYLYRGGLDPKGDADVNVDGTVTTADAIYIVTYVYRNGPPPCEPAVPSRKHRARK</sequence>
<evidence type="ECO:0000259" key="1">
    <source>
        <dbReference type="PROSITE" id="PS51766"/>
    </source>
</evidence>
<dbReference type="Proteomes" id="UP000051124">
    <property type="component" value="Unassembled WGS sequence"/>
</dbReference>
<dbReference type="AlphaFoldDB" id="A0A0S7WI64"/>
<protein>
    <recommendedName>
        <fullName evidence="1">Dockerin domain-containing protein</fullName>
    </recommendedName>
</protein>
<evidence type="ECO:0000313" key="2">
    <source>
        <dbReference type="EMBL" id="KPJ49815.1"/>
    </source>
</evidence>
<dbReference type="SUPFAM" id="SSF63446">
    <property type="entry name" value="Type I dockerin domain"/>
    <property type="match status" value="1"/>
</dbReference>
<organism evidence="2 3">
    <name type="scientific">candidate division TA06 bacterium DG_26</name>
    <dbReference type="NCBI Taxonomy" id="1703771"/>
    <lineage>
        <taxon>Bacteria</taxon>
        <taxon>Bacteria division TA06</taxon>
    </lineage>
</organism>
<gene>
    <name evidence="2" type="ORF">AMJ40_04665</name>
</gene>
<dbReference type="PROSITE" id="PS51766">
    <property type="entry name" value="DOCKERIN"/>
    <property type="match status" value="1"/>
</dbReference>
<dbReference type="GO" id="GO:0000272">
    <property type="term" value="P:polysaccharide catabolic process"/>
    <property type="evidence" value="ECO:0007669"/>
    <property type="project" value="InterPro"/>
</dbReference>
<proteinExistence type="predicted"/>
<reference evidence="2 3" key="1">
    <citation type="journal article" date="2015" name="Microbiome">
        <title>Genomic resolution of linkages in carbon, nitrogen, and sulfur cycling among widespread estuary sediment bacteria.</title>
        <authorList>
            <person name="Baker B.J."/>
            <person name="Lazar C.S."/>
            <person name="Teske A.P."/>
            <person name="Dick G.J."/>
        </authorList>
    </citation>
    <scope>NUCLEOTIDE SEQUENCE [LARGE SCALE GENOMIC DNA]</scope>
    <source>
        <strain evidence="2">DG_26</strain>
    </source>
</reference>
<dbReference type="Pfam" id="PF00404">
    <property type="entry name" value="Dockerin_1"/>
    <property type="match status" value="1"/>
</dbReference>
<accession>A0A0S7WI64</accession>
<dbReference type="EMBL" id="LIZT01000041">
    <property type="protein sequence ID" value="KPJ49815.1"/>
    <property type="molecule type" value="Genomic_DNA"/>
</dbReference>
<dbReference type="InterPro" id="IPR016134">
    <property type="entry name" value="Dockerin_dom"/>
</dbReference>
<dbReference type="GO" id="GO:0004553">
    <property type="term" value="F:hydrolase activity, hydrolyzing O-glycosyl compounds"/>
    <property type="evidence" value="ECO:0007669"/>
    <property type="project" value="InterPro"/>
</dbReference>
<evidence type="ECO:0000313" key="3">
    <source>
        <dbReference type="Proteomes" id="UP000051124"/>
    </source>
</evidence>
<name>A0A0S7WI64_UNCT6</name>
<comment type="caution">
    <text evidence="2">The sequence shown here is derived from an EMBL/GenBank/DDBJ whole genome shotgun (WGS) entry which is preliminary data.</text>
</comment>
<dbReference type="InterPro" id="IPR002105">
    <property type="entry name" value="Dockerin_1_rpt"/>
</dbReference>
<dbReference type="Gene3D" id="1.10.1330.10">
    <property type="entry name" value="Dockerin domain"/>
    <property type="match status" value="1"/>
</dbReference>
<dbReference type="CDD" id="cd14256">
    <property type="entry name" value="Dockerin_I"/>
    <property type="match status" value="1"/>
</dbReference>